<comment type="caution">
    <text evidence="1">The sequence shown here is derived from an EMBL/GenBank/DDBJ whole genome shotgun (WGS) entry which is preliminary data.</text>
</comment>
<evidence type="ECO:0008006" key="2">
    <source>
        <dbReference type="Google" id="ProtNLM"/>
    </source>
</evidence>
<accession>X1F271</accession>
<protein>
    <recommendedName>
        <fullName evidence="2">DUF3795 domain-containing protein</fullName>
    </recommendedName>
</protein>
<dbReference type="AlphaFoldDB" id="X1F271"/>
<sequence length="137" mass="15940">MCSIYIAHQDNNTKFKEKLLPIYRAFAKNVNDIACTGCLSDGVVFPVCRECPVKKCCKEKNFEGCYQCEDFPCKYVDNFPIPVGKKVILRVIPYWREHGTEKFVEEERKRYHCPNCGNQLFRGAKRCNKCKVEVNVD</sequence>
<dbReference type="InterPro" id="IPR024227">
    <property type="entry name" value="DUF3795"/>
</dbReference>
<name>X1F271_9ZZZZ</name>
<organism evidence="1">
    <name type="scientific">marine sediment metagenome</name>
    <dbReference type="NCBI Taxonomy" id="412755"/>
    <lineage>
        <taxon>unclassified sequences</taxon>
        <taxon>metagenomes</taxon>
        <taxon>ecological metagenomes</taxon>
    </lineage>
</organism>
<evidence type="ECO:0000313" key="1">
    <source>
        <dbReference type="EMBL" id="GAH14918.1"/>
    </source>
</evidence>
<reference evidence="1" key="1">
    <citation type="journal article" date="2014" name="Front. Microbiol.">
        <title>High frequency of phylogenetically diverse reductive dehalogenase-homologous genes in deep subseafloor sedimentary metagenomes.</title>
        <authorList>
            <person name="Kawai M."/>
            <person name="Futagami T."/>
            <person name="Toyoda A."/>
            <person name="Takaki Y."/>
            <person name="Nishi S."/>
            <person name="Hori S."/>
            <person name="Arai W."/>
            <person name="Tsubouchi T."/>
            <person name="Morono Y."/>
            <person name="Uchiyama I."/>
            <person name="Ito T."/>
            <person name="Fujiyama A."/>
            <person name="Inagaki F."/>
            <person name="Takami H."/>
        </authorList>
    </citation>
    <scope>NUCLEOTIDE SEQUENCE</scope>
    <source>
        <strain evidence="1">Expedition CK06-06</strain>
    </source>
</reference>
<gene>
    <name evidence="1" type="ORF">S01H4_58448</name>
</gene>
<dbReference type="Pfam" id="PF12675">
    <property type="entry name" value="DUF3795"/>
    <property type="match status" value="1"/>
</dbReference>
<dbReference type="EMBL" id="BART01034139">
    <property type="protein sequence ID" value="GAH14918.1"/>
    <property type="molecule type" value="Genomic_DNA"/>
</dbReference>
<proteinExistence type="predicted"/>